<evidence type="ECO:0000313" key="1">
    <source>
        <dbReference type="EMBL" id="TKW58736.1"/>
    </source>
</evidence>
<reference evidence="1 2" key="1">
    <citation type="journal article" date="2019" name="PLoS ONE">
        <title>Comparative genome analysis indicates high evolutionary potential of pathogenicity genes in Colletotrichum tanaceti.</title>
        <authorList>
            <person name="Lelwala R.V."/>
            <person name="Korhonen P.K."/>
            <person name="Young N.D."/>
            <person name="Scott J.B."/>
            <person name="Ades P.A."/>
            <person name="Gasser R.B."/>
            <person name="Taylor P.W.J."/>
        </authorList>
    </citation>
    <scope>NUCLEOTIDE SEQUENCE [LARGE SCALE GENOMIC DNA]</scope>
    <source>
        <strain evidence="1">BRIP57314</strain>
    </source>
</reference>
<dbReference type="Pfam" id="PF20246">
    <property type="entry name" value="DUF6601"/>
    <property type="match status" value="1"/>
</dbReference>
<dbReference type="PANTHER" id="PTHR34414:SF1">
    <property type="entry name" value="SUBTILISIN-LIKE SERINE PROTEASE"/>
    <property type="match status" value="1"/>
</dbReference>
<accession>A0A4V6DID2</accession>
<protein>
    <submittedName>
        <fullName evidence="1">Uncharacterized protein</fullName>
    </submittedName>
</protein>
<dbReference type="InterPro" id="IPR046536">
    <property type="entry name" value="DUF6601"/>
</dbReference>
<name>A0A4V6DID2_9PEZI</name>
<organism evidence="1 2">
    <name type="scientific">Colletotrichum tanaceti</name>
    <dbReference type="NCBI Taxonomy" id="1306861"/>
    <lineage>
        <taxon>Eukaryota</taxon>
        <taxon>Fungi</taxon>
        <taxon>Dikarya</taxon>
        <taxon>Ascomycota</taxon>
        <taxon>Pezizomycotina</taxon>
        <taxon>Sordariomycetes</taxon>
        <taxon>Hypocreomycetidae</taxon>
        <taxon>Glomerellales</taxon>
        <taxon>Glomerellaceae</taxon>
        <taxon>Colletotrichum</taxon>
        <taxon>Colletotrichum destructivum species complex</taxon>
    </lineage>
</organism>
<dbReference type="PANTHER" id="PTHR34414">
    <property type="entry name" value="HET DOMAIN-CONTAINING PROTEIN-RELATED"/>
    <property type="match status" value="1"/>
</dbReference>
<keyword evidence="2" id="KW-1185">Reference proteome</keyword>
<dbReference type="AlphaFoldDB" id="A0A4V6DID2"/>
<dbReference type="STRING" id="1306861.A0A4V6DID2"/>
<sequence>MFRHGTTYRSNCDGIATQPSELCPAVVWKSVHTDQARQRPPFTQQLLKSDIAQETQASQCVKNDLASLLPASRQTTDDDLEAPALSPILDRADVEVDMRWTTDIQKWIDEEVDVDRLAAIHDLLWIVGWPRLPCPLHEQCLLSRDIMVTEKLDLHLVWTTNRIFIKPLPRFLLNPRF</sequence>
<gene>
    <name evidence="1" type="ORF">CTA1_3198</name>
</gene>
<dbReference type="EMBL" id="PJEX01000020">
    <property type="protein sequence ID" value="TKW58736.1"/>
    <property type="molecule type" value="Genomic_DNA"/>
</dbReference>
<proteinExistence type="predicted"/>
<comment type="caution">
    <text evidence="1">The sequence shown here is derived from an EMBL/GenBank/DDBJ whole genome shotgun (WGS) entry which is preliminary data.</text>
</comment>
<dbReference type="Proteomes" id="UP000310108">
    <property type="component" value="Unassembled WGS sequence"/>
</dbReference>
<evidence type="ECO:0000313" key="2">
    <source>
        <dbReference type="Proteomes" id="UP000310108"/>
    </source>
</evidence>